<evidence type="ECO:0000313" key="2">
    <source>
        <dbReference type="Proteomes" id="UP000283895"/>
    </source>
</evidence>
<proteinExistence type="predicted"/>
<evidence type="ECO:0000313" key="1">
    <source>
        <dbReference type="EMBL" id="ROW06893.1"/>
    </source>
</evidence>
<name>A0A423WTM2_9PEZI</name>
<dbReference type="Proteomes" id="UP000283895">
    <property type="component" value="Unassembled WGS sequence"/>
</dbReference>
<accession>A0A423WTM2</accession>
<dbReference type="EMBL" id="LKEA01000009">
    <property type="protein sequence ID" value="ROW06893.1"/>
    <property type="molecule type" value="Genomic_DNA"/>
</dbReference>
<comment type="caution">
    <text evidence="1">The sequence shown here is derived from an EMBL/GenBank/DDBJ whole genome shotgun (WGS) entry which is preliminary data.</text>
</comment>
<keyword evidence="2" id="KW-1185">Reference proteome</keyword>
<dbReference type="AlphaFoldDB" id="A0A423WTM2"/>
<organism evidence="1 2">
    <name type="scientific">Cytospora schulzeri</name>
    <dbReference type="NCBI Taxonomy" id="448051"/>
    <lineage>
        <taxon>Eukaryota</taxon>
        <taxon>Fungi</taxon>
        <taxon>Dikarya</taxon>
        <taxon>Ascomycota</taxon>
        <taxon>Pezizomycotina</taxon>
        <taxon>Sordariomycetes</taxon>
        <taxon>Sordariomycetidae</taxon>
        <taxon>Diaporthales</taxon>
        <taxon>Cytosporaceae</taxon>
        <taxon>Cytospora</taxon>
    </lineage>
</organism>
<protein>
    <submittedName>
        <fullName evidence="1">Uncharacterized protein</fullName>
    </submittedName>
</protein>
<reference evidence="1 2" key="1">
    <citation type="submission" date="2015-09" db="EMBL/GenBank/DDBJ databases">
        <title>Host preference determinants of Valsa canker pathogens revealed by comparative genomics.</title>
        <authorList>
            <person name="Yin Z."/>
            <person name="Huang L."/>
        </authorList>
    </citation>
    <scope>NUCLEOTIDE SEQUENCE [LARGE SCALE GENOMIC DNA]</scope>
    <source>
        <strain evidence="1 2">03-1</strain>
    </source>
</reference>
<dbReference type="OrthoDB" id="5242916at2759"/>
<gene>
    <name evidence="1" type="ORF">VMCG_04192</name>
</gene>
<sequence>MAFQKGANIATVTFNPESGGTGKKMQAARHFPKFLNLPPEIQLQIWESTVATLPSMHIFDMCVPSSPAAACQNAAPNTHLDHHMQPSKRDALCLEESDDTLYLGTLDTKLKTSEHPNTITTQGARFRTNPSMYKFQDSLRLTCIDSANTLQRMMRSRGGDKDLNTIYLPTGRRALTYNNTQDVLHLRFIPPAFRLPVVDDDDNNNNSGGRHTSPISAMFESLWSEGLASALHHARRVAIDVSQLWPGLAEGHSELMQDVAYLACVLQNDLEVLYLVDYCAGRCNNNHDNTNAGAKVGGLMKRDGGLYRKMYGFGDCGDDSGVKEEVWNRERRRTADVFHGVGKTWREVFELERLGWSERHPGFVFAEAFSEVVRMQQGNYMGGGAEGTVKKAVRFKGVRVLIAEDEETDGVDNSMIATSRTWVTLIVVAKLPDYNMPYFEPF</sequence>